<dbReference type="OrthoDB" id="5401786at2"/>
<feature type="chain" id="PRO_5013207816" description="Lipid/polyisoprenoid-binding YceI-like domain-containing protein" evidence="1">
    <location>
        <begin position="20"/>
        <end position="192"/>
    </location>
</feature>
<comment type="caution">
    <text evidence="3">The sequence shown here is derived from an EMBL/GenBank/DDBJ whole genome shotgun (WGS) entry which is preliminary data.</text>
</comment>
<dbReference type="AlphaFoldDB" id="A0A1X0Y0L0"/>
<dbReference type="Pfam" id="PF04264">
    <property type="entry name" value="YceI"/>
    <property type="match status" value="1"/>
</dbReference>
<dbReference type="EMBL" id="NAAD01000014">
    <property type="protein sequence ID" value="ORJ58683.1"/>
    <property type="molecule type" value="Genomic_DNA"/>
</dbReference>
<reference evidence="3 4" key="1">
    <citation type="submission" date="2017-03" db="EMBL/GenBank/DDBJ databases">
        <title>Genome sequence of Geothermobacter sp. EPR-M, Deep-Sea Iron Reducer.</title>
        <authorList>
            <person name="Tully B."/>
            <person name="Savalia P."/>
            <person name="Abuyen K."/>
            <person name="Baughan C."/>
            <person name="Romero E."/>
            <person name="Ronkowski C."/>
            <person name="Torres B."/>
            <person name="Tremblay J."/>
            <person name="Trujillo A."/>
            <person name="Tyler M."/>
            <person name="Perez-Rodriguez I."/>
            <person name="Amend J."/>
        </authorList>
    </citation>
    <scope>NUCLEOTIDE SEQUENCE [LARGE SCALE GENOMIC DNA]</scope>
    <source>
        <strain evidence="3 4">EPR-M</strain>
    </source>
</reference>
<dbReference type="InterPro" id="IPR036761">
    <property type="entry name" value="TTHA0802/YceI-like_sf"/>
</dbReference>
<keyword evidence="4" id="KW-1185">Reference proteome</keyword>
<gene>
    <name evidence="3" type="ORF">B5V00_11310</name>
</gene>
<dbReference type="Gene3D" id="2.40.128.110">
    <property type="entry name" value="Lipid/polyisoprenoid-binding, YceI-like"/>
    <property type="match status" value="1"/>
</dbReference>
<evidence type="ECO:0000313" key="4">
    <source>
        <dbReference type="Proteomes" id="UP000193136"/>
    </source>
</evidence>
<protein>
    <recommendedName>
        <fullName evidence="2">Lipid/polyisoprenoid-binding YceI-like domain-containing protein</fullName>
    </recommendedName>
</protein>
<feature type="domain" description="Lipid/polyisoprenoid-binding YceI-like" evidence="2">
    <location>
        <begin position="60"/>
        <end position="182"/>
    </location>
</feature>
<keyword evidence="1" id="KW-0732">Signal</keyword>
<evidence type="ECO:0000259" key="2">
    <source>
        <dbReference type="Pfam" id="PF04264"/>
    </source>
</evidence>
<dbReference type="RefSeq" id="WP_085010912.1">
    <property type="nucleotide sequence ID" value="NZ_NAAD01000014.1"/>
</dbReference>
<organism evidence="3 4">
    <name type="scientific">Geothermobacter hydrogeniphilus</name>
    <dbReference type="NCBI Taxonomy" id="1969733"/>
    <lineage>
        <taxon>Bacteria</taxon>
        <taxon>Pseudomonadati</taxon>
        <taxon>Thermodesulfobacteriota</taxon>
        <taxon>Desulfuromonadia</taxon>
        <taxon>Desulfuromonadales</taxon>
        <taxon>Geothermobacteraceae</taxon>
        <taxon>Geothermobacter</taxon>
    </lineage>
</organism>
<evidence type="ECO:0000256" key="1">
    <source>
        <dbReference type="SAM" id="SignalP"/>
    </source>
</evidence>
<dbReference type="Proteomes" id="UP000193136">
    <property type="component" value="Unassembled WGS sequence"/>
</dbReference>
<name>A0A1X0Y0L0_9BACT</name>
<accession>A0A1X0Y0L0</accession>
<proteinExistence type="predicted"/>
<dbReference type="STRING" id="1969733.B5V00_11310"/>
<dbReference type="InterPro" id="IPR007372">
    <property type="entry name" value="Lipid/polyisoprenoid-bd_YceI"/>
</dbReference>
<sequence length="192" mass="21413">MRVLIILATLLLLSVPAIATPLSGKCEILFFGSSTLHDFEGKGSCAPFTLEIEPDGNLDDTGIAVPVASMDTDNDSRDENMREMFEADKYPRIIGHLQSTAVKDLRTQLHHAFDNGGTFPLSLRIRDTEQQLNARVLQLVDTPKAFSVDFEFPLSLDSYHLDPPSILFISVDDEIRVQVKLHLAPLPTRWQP</sequence>
<feature type="signal peptide" evidence="1">
    <location>
        <begin position="1"/>
        <end position="19"/>
    </location>
</feature>
<dbReference type="SUPFAM" id="SSF101874">
    <property type="entry name" value="YceI-like"/>
    <property type="match status" value="1"/>
</dbReference>
<evidence type="ECO:0000313" key="3">
    <source>
        <dbReference type="EMBL" id="ORJ58683.1"/>
    </source>
</evidence>